<proteinExistence type="predicted"/>
<sequence length="165" mass="19474">MPESEQHRILKYKARDQFLGQGYSLLSLDREVVEGYRPDIILENEDEVLFVEIVATSDHELKNDLMYHGKPVRFVKYYTLDSWLKSYYRGLRKSPIKIMEDIFEALPTDGTISTKQLAKRIGSTWRTTEAYLRLIVWVQSCPKIISERAGKRIKTYRREWGNLPE</sequence>
<reference evidence="1" key="1">
    <citation type="journal article" date="2015" name="Nature">
        <title>Complex archaea that bridge the gap between prokaryotes and eukaryotes.</title>
        <authorList>
            <person name="Spang A."/>
            <person name="Saw J.H."/>
            <person name="Jorgensen S.L."/>
            <person name="Zaremba-Niedzwiedzka K."/>
            <person name="Martijn J."/>
            <person name="Lind A.E."/>
            <person name="van Eijk R."/>
            <person name="Schleper C."/>
            <person name="Guy L."/>
            <person name="Ettema T.J."/>
        </authorList>
    </citation>
    <scope>NUCLEOTIDE SEQUENCE</scope>
</reference>
<comment type="caution">
    <text evidence="1">The sequence shown here is derived from an EMBL/GenBank/DDBJ whole genome shotgun (WGS) entry which is preliminary data.</text>
</comment>
<dbReference type="EMBL" id="LAZR01047342">
    <property type="protein sequence ID" value="KKK94442.1"/>
    <property type="molecule type" value="Genomic_DNA"/>
</dbReference>
<organism evidence="1">
    <name type="scientific">marine sediment metagenome</name>
    <dbReference type="NCBI Taxonomy" id="412755"/>
    <lineage>
        <taxon>unclassified sequences</taxon>
        <taxon>metagenomes</taxon>
        <taxon>ecological metagenomes</taxon>
    </lineage>
</organism>
<gene>
    <name evidence="1" type="ORF">LCGC14_2682820</name>
</gene>
<dbReference type="AlphaFoldDB" id="A0A0F8ZKX0"/>
<accession>A0A0F8ZKX0</accession>
<name>A0A0F8ZKX0_9ZZZZ</name>
<protein>
    <submittedName>
        <fullName evidence="1">Uncharacterized protein</fullName>
    </submittedName>
</protein>
<evidence type="ECO:0000313" key="1">
    <source>
        <dbReference type="EMBL" id="KKK94442.1"/>
    </source>
</evidence>